<accession>G3BBF4</accession>
<dbReference type="AlphaFoldDB" id="G3BBF4"/>
<name>G3BBF4_CANTC</name>
<dbReference type="EMBL" id="GL996527">
    <property type="protein sequence ID" value="EGV62178.1"/>
    <property type="molecule type" value="Genomic_DNA"/>
</dbReference>
<dbReference type="Proteomes" id="UP000000707">
    <property type="component" value="Unassembled WGS sequence"/>
</dbReference>
<evidence type="ECO:0000256" key="1">
    <source>
        <dbReference type="SAM" id="MobiDB-lite"/>
    </source>
</evidence>
<dbReference type="HOGENOM" id="CLU_2405278_0_0_1"/>
<evidence type="ECO:0000313" key="2">
    <source>
        <dbReference type="EMBL" id="EGV62178.1"/>
    </source>
</evidence>
<feature type="region of interest" description="Disordered" evidence="1">
    <location>
        <begin position="1"/>
        <end position="27"/>
    </location>
</feature>
<feature type="non-terminal residue" evidence="2">
    <location>
        <position position="93"/>
    </location>
</feature>
<sequence length="93" mass="10143">MITDTSQTDSSDKRSESAKADPAHSMYPILDTREFHRKLLNSHSSIFNALTNPDLELYPSHRSEFALTRLNSPTDSAGGAATNGIITPELGKP</sequence>
<evidence type="ECO:0000313" key="3">
    <source>
        <dbReference type="Proteomes" id="UP000000707"/>
    </source>
</evidence>
<feature type="compositionally biased region" description="Basic and acidic residues" evidence="1">
    <location>
        <begin position="10"/>
        <end position="22"/>
    </location>
</feature>
<protein>
    <submittedName>
        <fullName evidence="2">Uncharacterized protein</fullName>
    </submittedName>
</protein>
<gene>
    <name evidence="2" type="ORF">CANTEDRAFT_115649</name>
</gene>
<organism evidence="3">
    <name type="scientific">Candida tenuis (strain ATCC 10573 / BCRC 21748 / CBS 615 / JCM 9827 / NBRC 10315 / NRRL Y-1498 / VKM Y-70)</name>
    <name type="common">Yeast</name>
    <name type="synonym">Yamadazyma tenuis</name>
    <dbReference type="NCBI Taxonomy" id="590646"/>
    <lineage>
        <taxon>Eukaryota</taxon>
        <taxon>Fungi</taxon>
        <taxon>Dikarya</taxon>
        <taxon>Ascomycota</taxon>
        <taxon>Saccharomycotina</taxon>
        <taxon>Pichiomycetes</taxon>
        <taxon>Debaryomycetaceae</taxon>
        <taxon>Yamadazyma</taxon>
    </lineage>
</organism>
<reference evidence="2 3" key="1">
    <citation type="journal article" date="2011" name="Proc. Natl. Acad. Sci. U.S.A.">
        <title>Comparative genomics of xylose-fermenting fungi for enhanced biofuel production.</title>
        <authorList>
            <person name="Wohlbach D.J."/>
            <person name="Kuo A."/>
            <person name="Sato T.K."/>
            <person name="Potts K.M."/>
            <person name="Salamov A.A."/>
            <person name="LaButti K.M."/>
            <person name="Sun H."/>
            <person name="Clum A."/>
            <person name="Pangilinan J.L."/>
            <person name="Lindquist E.A."/>
            <person name="Lucas S."/>
            <person name="Lapidus A."/>
            <person name="Jin M."/>
            <person name="Gunawan C."/>
            <person name="Balan V."/>
            <person name="Dale B.E."/>
            <person name="Jeffries T.W."/>
            <person name="Zinkel R."/>
            <person name="Barry K.W."/>
            <person name="Grigoriev I.V."/>
            <person name="Gasch A.P."/>
        </authorList>
    </citation>
    <scope>NUCLEOTIDE SEQUENCE [LARGE SCALE GENOMIC DNA]</scope>
    <source>
        <strain evidence="3">ATCC 10573 / BCRC 21748 / CBS 615 / JCM 9827 / NBRC 10315 / NRRL Y-1498 / VKM Y-70</strain>
    </source>
</reference>
<proteinExistence type="predicted"/>
<keyword evidence="3" id="KW-1185">Reference proteome</keyword>
<feature type="region of interest" description="Disordered" evidence="1">
    <location>
        <begin position="70"/>
        <end position="93"/>
    </location>
</feature>